<keyword evidence="7" id="KW-0732">Signal</keyword>
<dbReference type="InterPro" id="IPR013128">
    <property type="entry name" value="Peptidase_C1A"/>
</dbReference>
<evidence type="ECO:0000259" key="8">
    <source>
        <dbReference type="SMART" id="SM00645"/>
    </source>
</evidence>
<organism evidence="10 11">
    <name type="scientific">Austrofundulus limnaeus</name>
    <name type="common">Annual killifish</name>
    <dbReference type="NCBI Taxonomy" id="52670"/>
    <lineage>
        <taxon>Eukaryota</taxon>
        <taxon>Metazoa</taxon>
        <taxon>Chordata</taxon>
        <taxon>Craniata</taxon>
        <taxon>Vertebrata</taxon>
        <taxon>Euteleostomi</taxon>
        <taxon>Actinopterygii</taxon>
        <taxon>Neopterygii</taxon>
        <taxon>Teleostei</taxon>
        <taxon>Neoteleostei</taxon>
        <taxon>Acanthomorphata</taxon>
        <taxon>Ovalentaria</taxon>
        <taxon>Atherinomorphae</taxon>
        <taxon>Cyprinodontiformes</taxon>
        <taxon>Rivulidae</taxon>
        <taxon>Austrofundulus</taxon>
    </lineage>
</organism>
<evidence type="ECO:0000256" key="2">
    <source>
        <dbReference type="ARBA" id="ARBA00022670"/>
    </source>
</evidence>
<dbReference type="SMART" id="SM00645">
    <property type="entry name" value="Pept_C1"/>
    <property type="match status" value="1"/>
</dbReference>
<dbReference type="CDD" id="cd02248">
    <property type="entry name" value="Peptidase_C1A"/>
    <property type="match status" value="1"/>
</dbReference>
<feature type="chain" id="PRO_5018639977" evidence="7">
    <location>
        <begin position="28"/>
        <end position="340"/>
    </location>
</feature>
<dbReference type="PROSITE" id="PS00139">
    <property type="entry name" value="THIOL_PROTEASE_CYS"/>
    <property type="match status" value="1"/>
</dbReference>
<sequence>MASSSLTGPMLASLLLVSLCAAAPAAATLDSRLDVHWALWKKTHNKIYLSEEENVRRRALWEQNLMLITTHNLEASMGFHTYDLSMNFLGDLTAEEILQSFATLTPPTNLQRAPSRFTGASGSSVPDTMDWRDKGFVTKVKMQGSCGSCWAFSAAGALEGQLAKTTGKLVDLSPQNLVDCSTKYGNRGCEGGFMHHAFQYVIDNHGIDTDASYPYIGQQQTCHYNPAYRAANCSRYEFLPEGDEAALKEGLANVGPVSVAIDATRPRFAFYRSGVYDDPSCTQNVNHGVLAVGYGTLDNKDYWLVKNSWGTKFGDQGYIRMARNKNNQCGIALYGCYPIM</sequence>
<dbReference type="Pfam" id="PF00112">
    <property type="entry name" value="Peptidase_C1"/>
    <property type="match status" value="1"/>
</dbReference>
<dbReference type="InterPro" id="IPR025661">
    <property type="entry name" value="Pept_asp_AS"/>
</dbReference>
<dbReference type="STRING" id="52670.A0A2I4BZI8"/>
<dbReference type="Proteomes" id="UP000192220">
    <property type="component" value="Unplaced"/>
</dbReference>
<name>A0A2I4BZI8_AUSLI</name>
<evidence type="ECO:0000256" key="6">
    <source>
        <dbReference type="ARBA" id="ARBA00023157"/>
    </source>
</evidence>
<keyword evidence="5" id="KW-0865">Zymogen</keyword>
<dbReference type="PROSITE" id="PS00639">
    <property type="entry name" value="THIOL_PROTEASE_HIS"/>
    <property type="match status" value="1"/>
</dbReference>
<evidence type="ECO:0000256" key="4">
    <source>
        <dbReference type="ARBA" id="ARBA00022807"/>
    </source>
</evidence>
<dbReference type="CTD" id="554157"/>
<keyword evidence="2" id="KW-0645">Protease</keyword>
<dbReference type="InterPro" id="IPR000169">
    <property type="entry name" value="Pept_cys_AS"/>
</dbReference>
<comment type="similarity">
    <text evidence="1">Belongs to the peptidase C1 family.</text>
</comment>
<keyword evidence="4" id="KW-0788">Thiol protease</keyword>
<dbReference type="FunCoup" id="A0A2I4BZI8">
    <property type="interactions" value="202"/>
</dbReference>
<dbReference type="InterPro" id="IPR000668">
    <property type="entry name" value="Peptidase_C1A_C"/>
</dbReference>
<dbReference type="GO" id="GO:0008234">
    <property type="term" value="F:cysteine-type peptidase activity"/>
    <property type="evidence" value="ECO:0007669"/>
    <property type="project" value="UniProtKB-KW"/>
</dbReference>
<evidence type="ECO:0000256" key="1">
    <source>
        <dbReference type="ARBA" id="ARBA00008455"/>
    </source>
</evidence>
<dbReference type="SMART" id="SM00848">
    <property type="entry name" value="Inhibitor_I29"/>
    <property type="match status" value="1"/>
</dbReference>
<dbReference type="SUPFAM" id="SSF54001">
    <property type="entry name" value="Cysteine proteinases"/>
    <property type="match status" value="1"/>
</dbReference>
<dbReference type="Pfam" id="PF08246">
    <property type="entry name" value="Inhibitor_I29"/>
    <property type="match status" value="1"/>
</dbReference>
<dbReference type="PROSITE" id="PS00640">
    <property type="entry name" value="THIOL_PROTEASE_ASN"/>
    <property type="match status" value="1"/>
</dbReference>
<dbReference type="InterPro" id="IPR013201">
    <property type="entry name" value="Prot_inhib_I29"/>
</dbReference>
<protein>
    <submittedName>
        <fullName evidence="11">Cathepsin S, ortholog2, tandem duplicate 1</fullName>
    </submittedName>
</protein>
<evidence type="ECO:0000313" key="10">
    <source>
        <dbReference type="Proteomes" id="UP000192220"/>
    </source>
</evidence>
<dbReference type="InterPro" id="IPR038765">
    <property type="entry name" value="Papain-like_cys_pep_sf"/>
</dbReference>
<dbReference type="OrthoDB" id="190265at2759"/>
<dbReference type="InParanoid" id="A0A2I4BZI8"/>
<accession>A0A2I4BZI8</accession>
<dbReference type="Gene3D" id="3.90.70.10">
    <property type="entry name" value="Cysteine proteinases"/>
    <property type="match status" value="1"/>
</dbReference>
<evidence type="ECO:0000256" key="3">
    <source>
        <dbReference type="ARBA" id="ARBA00022801"/>
    </source>
</evidence>
<dbReference type="InterPro" id="IPR025660">
    <property type="entry name" value="Pept_his_AS"/>
</dbReference>
<feature type="domain" description="Cathepsin propeptide inhibitor" evidence="9">
    <location>
        <begin position="37"/>
        <end position="97"/>
    </location>
</feature>
<keyword evidence="6" id="KW-1015">Disulfide bond</keyword>
<dbReference type="RefSeq" id="XP_013873158.1">
    <property type="nucleotide sequence ID" value="XM_014017704.1"/>
</dbReference>
<evidence type="ECO:0000256" key="5">
    <source>
        <dbReference type="ARBA" id="ARBA00023145"/>
    </source>
</evidence>
<proteinExistence type="inferred from homology"/>
<dbReference type="AlphaFoldDB" id="A0A2I4BZI8"/>
<keyword evidence="10" id="KW-1185">Reference proteome</keyword>
<dbReference type="PRINTS" id="PR00705">
    <property type="entry name" value="PAPAIN"/>
</dbReference>
<gene>
    <name evidence="11" type="primary">ctss2.1</name>
</gene>
<evidence type="ECO:0000259" key="9">
    <source>
        <dbReference type="SMART" id="SM00848"/>
    </source>
</evidence>
<dbReference type="InterPro" id="IPR039417">
    <property type="entry name" value="Peptidase_C1A_papain-like"/>
</dbReference>
<keyword evidence="3" id="KW-0378">Hydrolase</keyword>
<dbReference type="KEGG" id="alim:106524065"/>
<feature type="domain" description="Peptidase C1A papain C-terminal" evidence="8">
    <location>
        <begin position="125"/>
        <end position="339"/>
    </location>
</feature>
<dbReference type="FunFam" id="3.90.70.10:FF:000006">
    <property type="entry name" value="Cathepsin S"/>
    <property type="match status" value="1"/>
</dbReference>
<reference evidence="11" key="1">
    <citation type="submission" date="2025-08" db="UniProtKB">
        <authorList>
            <consortium name="RefSeq"/>
        </authorList>
    </citation>
    <scope>IDENTIFICATION</scope>
</reference>
<dbReference type="GO" id="GO:0006508">
    <property type="term" value="P:proteolysis"/>
    <property type="evidence" value="ECO:0007669"/>
    <property type="project" value="UniProtKB-KW"/>
</dbReference>
<evidence type="ECO:0000256" key="7">
    <source>
        <dbReference type="SAM" id="SignalP"/>
    </source>
</evidence>
<dbReference type="PANTHER" id="PTHR12411">
    <property type="entry name" value="CYSTEINE PROTEASE FAMILY C1-RELATED"/>
    <property type="match status" value="1"/>
</dbReference>
<feature type="signal peptide" evidence="7">
    <location>
        <begin position="1"/>
        <end position="27"/>
    </location>
</feature>
<evidence type="ECO:0000313" key="11">
    <source>
        <dbReference type="RefSeq" id="XP_013873158.1"/>
    </source>
</evidence>